<keyword evidence="5" id="KW-0460">Magnesium</keyword>
<comment type="caution">
    <text evidence="7">The sequence shown here is derived from an EMBL/GenBank/DDBJ whole genome shotgun (WGS) entry which is preliminary data.</text>
</comment>
<dbReference type="Gene3D" id="1.10.600.10">
    <property type="entry name" value="Farnesyl Diphosphate Synthase"/>
    <property type="match status" value="1"/>
</dbReference>
<dbReference type="SFLD" id="SFLDS00005">
    <property type="entry name" value="Isoprenoid_Synthase_Type_I"/>
    <property type="match status" value="1"/>
</dbReference>
<evidence type="ECO:0000313" key="7">
    <source>
        <dbReference type="EMBL" id="KKU33283.1"/>
    </source>
</evidence>
<comment type="similarity">
    <text evidence="2 6">Belongs to the FPP/GGPP synthase family.</text>
</comment>
<evidence type="ECO:0000256" key="5">
    <source>
        <dbReference type="ARBA" id="ARBA00022842"/>
    </source>
</evidence>
<evidence type="ECO:0000256" key="2">
    <source>
        <dbReference type="ARBA" id="ARBA00006706"/>
    </source>
</evidence>
<keyword evidence="4" id="KW-0479">Metal-binding</keyword>
<comment type="cofactor">
    <cofactor evidence="1">
        <name>Mg(2+)</name>
        <dbReference type="ChEBI" id="CHEBI:18420"/>
    </cofactor>
</comment>
<dbReference type="GO" id="GO:0004659">
    <property type="term" value="F:prenyltransferase activity"/>
    <property type="evidence" value="ECO:0007669"/>
    <property type="project" value="InterPro"/>
</dbReference>
<dbReference type="InterPro" id="IPR000092">
    <property type="entry name" value="Polyprenyl_synt"/>
</dbReference>
<dbReference type="AlphaFoldDB" id="A0A0G1RTJ4"/>
<reference evidence="7 8" key="1">
    <citation type="journal article" date="2015" name="Nature">
        <title>rRNA introns, odd ribosomes, and small enigmatic genomes across a large radiation of phyla.</title>
        <authorList>
            <person name="Brown C.T."/>
            <person name="Hug L.A."/>
            <person name="Thomas B.C."/>
            <person name="Sharon I."/>
            <person name="Castelle C.J."/>
            <person name="Singh A."/>
            <person name="Wilkins M.J."/>
            <person name="Williams K.H."/>
            <person name="Banfield J.F."/>
        </authorList>
    </citation>
    <scope>NUCLEOTIDE SEQUENCE [LARGE SCALE GENOMIC DNA]</scope>
</reference>
<evidence type="ECO:0008006" key="9">
    <source>
        <dbReference type="Google" id="ProtNLM"/>
    </source>
</evidence>
<dbReference type="InterPro" id="IPR033749">
    <property type="entry name" value="Polyprenyl_synt_CS"/>
</dbReference>
<dbReference type="CDD" id="cd00685">
    <property type="entry name" value="Trans_IPPS_HT"/>
    <property type="match status" value="1"/>
</dbReference>
<dbReference type="SUPFAM" id="SSF48576">
    <property type="entry name" value="Terpenoid synthases"/>
    <property type="match status" value="1"/>
</dbReference>
<proteinExistence type="inferred from homology"/>
<dbReference type="InterPro" id="IPR008949">
    <property type="entry name" value="Isoprenoid_synthase_dom_sf"/>
</dbReference>
<name>A0A0G1RTJ4_9BACT</name>
<dbReference type="PROSITE" id="PS00723">
    <property type="entry name" value="POLYPRENYL_SYNTHASE_1"/>
    <property type="match status" value="1"/>
</dbReference>
<evidence type="ECO:0000256" key="3">
    <source>
        <dbReference type="ARBA" id="ARBA00022679"/>
    </source>
</evidence>
<dbReference type="GO" id="GO:0046872">
    <property type="term" value="F:metal ion binding"/>
    <property type="evidence" value="ECO:0007669"/>
    <property type="project" value="UniProtKB-KW"/>
</dbReference>
<dbReference type="GO" id="GO:0008299">
    <property type="term" value="P:isoprenoid biosynthetic process"/>
    <property type="evidence" value="ECO:0007669"/>
    <property type="project" value="InterPro"/>
</dbReference>
<sequence length="369" mass="41392">MVTNKLGEWAKARLMELAKEMDLRLNKYWDEEIEKNFGFNPTQKKLVHKILCHSKEHNLRSAKRARSAFVIYGYRLGKKLKKSKNQKFENMEGVWRAAEAVELVHTALLMHDDFMDGDKIRRGRPTTQEFFGEGDAHYGDTMAVNVGDAILCLGFERLLECSSDREKIQRIMKQVLRGITNTAFGQAYDVSLSKIGEITEEKVMSLHRAKTAIYTYENPLMVGGLLAGLPEDILEILSKYSVDGGIAFQLQDDVLGVYGNEEKIGKSANSDLLQGKVTLLVVKVMEMGTENQKEALLKVWGKLMAEDGDIEAAKLAIRESGAHTYSVNVARKYAAKAADTAASLRGKGLNEEAIDYLEGIARYMVEREV</sequence>
<dbReference type="PANTHER" id="PTHR12001">
    <property type="entry name" value="GERANYLGERANYL PYROPHOSPHATE SYNTHASE"/>
    <property type="match status" value="1"/>
</dbReference>
<dbReference type="EMBL" id="LCMI01000005">
    <property type="protein sequence ID" value="KKU33283.1"/>
    <property type="molecule type" value="Genomic_DNA"/>
</dbReference>
<accession>A0A0G1RTJ4</accession>
<protein>
    <recommendedName>
        <fullName evidence="9">Polyprenyl synthetase superfamily</fullName>
    </recommendedName>
</protein>
<evidence type="ECO:0000313" key="8">
    <source>
        <dbReference type="Proteomes" id="UP000034794"/>
    </source>
</evidence>
<keyword evidence="3 6" id="KW-0808">Transferase</keyword>
<organism evidence="7 8">
    <name type="scientific">Candidatus Collierbacteria bacterium GW2011_GWA2_46_26</name>
    <dbReference type="NCBI Taxonomy" id="1618381"/>
    <lineage>
        <taxon>Bacteria</taxon>
        <taxon>Candidatus Collieribacteriota</taxon>
    </lineage>
</organism>
<gene>
    <name evidence="7" type="ORF">UX47_C0005G0085</name>
</gene>
<evidence type="ECO:0000256" key="6">
    <source>
        <dbReference type="RuleBase" id="RU004466"/>
    </source>
</evidence>
<dbReference type="PANTHER" id="PTHR12001:SF85">
    <property type="entry name" value="SHORT CHAIN ISOPRENYL DIPHOSPHATE SYNTHASE"/>
    <property type="match status" value="1"/>
</dbReference>
<dbReference type="Proteomes" id="UP000034794">
    <property type="component" value="Unassembled WGS sequence"/>
</dbReference>
<dbReference type="Pfam" id="PF00348">
    <property type="entry name" value="polyprenyl_synt"/>
    <property type="match status" value="1"/>
</dbReference>
<evidence type="ECO:0000256" key="1">
    <source>
        <dbReference type="ARBA" id="ARBA00001946"/>
    </source>
</evidence>
<evidence type="ECO:0000256" key="4">
    <source>
        <dbReference type="ARBA" id="ARBA00022723"/>
    </source>
</evidence>